<dbReference type="VEuPathDB" id="FungiDB:SPPG_09352"/>
<evidence type="ECO:0000256" key="6">
    <source>
        <dbReference type="PIRNR" id="PIRNR022950"/>
    </source>
</evidence>
<evidence type="ECO:0000313" key="11">
    <source>
        <dbReference type="Proteomes" id="UP000053201"/>
    </source>
</evidence>
<dbReference type="FunCoup" id="A0A0L0HC44">
    <property type="interactions" value="529"/>
</dbReference>
<feature type="active site" evidence="7">
    <location>
        <position position="314"/>
    </location>
</feature>
<keyword evidence="4 6" id="KW-0378">Hydrolase</keyword>
<dbReference type="GeneID" id="27692477"/>
<evidence type="ECO:0000313" key="10">
    <source>
        <dbReference type="EMBL" id="KNC98454.1"/>
    </source>
</evidence>
<dbReference type="InterPro" id="IPR000073">
    <property type="entry name" value="AB_hydrolase_1"/>
</dbReference>
<dbReference type="GO" id="GO:0005763">
    <property type="term" value="C:mitochondrial small ribosomal subunit"/>
    <property type="evidence" value="ECO:0007669"/>
    <property type="project" value="EnsemblFungi"/>
</dbReference>
<comment type="similarity">
    <text evidence="1 6">Belongs to the AB hydrolase superfamily.</text>
</comment>
<dbReference type="PIRSF" id="PIRSF022950">
    <property type="entry name" value="PPase_methylesterase_euk"/>
    <property type="match status" value="1"/>
</dbReference>
<feature type="region of interest" description="Disordered" evidence="8">
    <location>
        <begin position="1"/>
        <end position="24"/>
    </location>
</feature>
<dbReference type="SUPFAM" id="SSF53474">
    <property type="entry name" value="alpha/beta-Hydrolases"/>
    <property type="match status" value="1"/>
</dbReference>
<evidence type="ECO:0000256" key="5">
    <source>
        <dbReference type="ARBA" id="ARBA00049203"/>
    </source>
</evidence>
<evidence type="ECO:0000256" key="2">
    <source>
        <dbReference type="ARBA" id="ARBA00020672"/>
    </source>
</evidence>
<evidence type="ECO:0000256" key="8">
    <source>
        <dbReference type="SAM" id="MobiDB-lite"/>
    </source>
</evidence>
<reference evidence="10 11" key="1">
    <citation type="submission" date="2009-08" db="EMBL/GenBank/DDBJ databases">
        <title>The Genome Sequence of Spizellomyces punctatus strain DAOM BR117.</title>
        <authorList>
            <consortium name="The Broad Institute Genome Sequencing Platform"/>
            <person name="Russ C."/>
            <person name="Cuomo C."/>
            <person name="Shea T."/>
            <person name="Young S.K."/>
            <person name="Zeng Q."/>
            <person name="Koehrsen M."/>
            <person name="Haas B."/>
            <person name="Borodovsky M."/>
            <person name="Guigo R."/>
            <person name="Alvarado L."/>
            <person name="Berlin A."/>
            <person name="Bochicchio J."/>
            <person name="Borenstein D."/>
            <person name="Chapman S."/>
            <person name="Chen Z."/>
            <person name="Engels R."/>
            <person name="Freedman E."/>
            <person name="Gellesch M."/>
            <person name="Goldberg J."/>
            <person name="Griggs A."/>
            <person name="Gujja S."/>
            <person name="Heiman D."/>
            <person name="Hepburn T."/>
            <person name="Howarth C."/>
            <person name="Jen D."/>
            <person name="Larson L."/>
            <person name="Lewis B."/>
            <person name="Mehta T."/>
            <person name="Park D."/>
            <person name="Pearson M."/>
            <person name="Roberts A."/>
            <person name="Saif S."/>
            <person name="Shenoy N."/>
            <person name="Sisk P."/>
            <person name="Stolte C."/>
            <person name="Sykes S."/>
            <person name="Thomson T."/>
            <person name="Walk T."/>
            <person name="White J."/>
            <person name="Yandava C."/>
            <person name="Burger G."/>
            <person name="Gray M.W."/>
            <person name="Holland P.W.H."/>
            <person name="King N."/>
            <person name="Lang F.B.F."/>
            <person name="Roger A.J."/>
            <person name="Ruiz-Trillo I."/>
            <person name="Lander E."/>
            <person name="Nusbaum C."/>
        </authorList>
    </citation>
    <scope>NUCLEOTIDE SEQUENCE [LARGE SCALE GENOMIC DNA]</scope>
    <source>
        <strain evidence="10 11">DAOM BR117</strain>
    </source>
</reference>
<feature type="active site" evidence="7">
    <location>
        <position position="183"/>
    </location>
</feature>
<gene>
    <name evidence="10" type="ORF">SPPG_09352</name>
</gene>
<dbReference type="GO" id="GO:0051723">
    <property type="term" value="F:protein methylesterase activity"/>
    <property type="evidence" value="ECO:0007669"/>
    <property type="project" value="UniProtKB-EC"/>
</dbReference>
<dbReference type="InterPro" id="IPR016812">
    <property type="entry name" value="PPase_methylesterase_euk"/>
</dbReference>
<dbReference type="PANTHER" id="PTHR14189">
    <property type="entry name" value="PROTEIN PHOSPHATASE METHYLESTERASE-1 RELATED"/>
    <property type="match status" value="1"/>
</dbReference>
<dbReference type="InterPro" id="IPR029058">
    <property type="entry name" value="AB_hydrolase_fold"/>
</dbReference>
<dbReference type="STRING" id="645134.A0A0L0HC44"/>
<protein>
    <recommendedName>
        <fullName evidence="2 6">Protein phosphatase methylesterase 1</fullName>
        <shortName evidence="6">PME-1</shortName>
        <ecNumber evidence="6">3.1.1.-</ecNumber>
    </recommendedName>
</protein>
<evidence type="ECO:0000256" key="3">
    <source>
        <dbReference type="ARBA" id="ARBA00022487"/>
    </source>
</evidence>
<feature type="domain" description="AB hydrolase-1" evidence="9">
    <location>
        <begin position="78"/>
        <end position="326"/>
    </location>
</feature>
<dbReference type="InParanoid" id="A0A0L0HC44"/>
<evidence type="ECO:0000256" key="4">
    <source>
        <dbReference type="ARBA" id="ARBA00022801"/>
    </source>
</evidence>
<sequence length="353" mass="38763">MSLQKEIFKKPPIAPASRPTGGAASTLEVENDAARSQVGTFHPATWTDFFETSRDVHVPASDATFRVYQTGSATGPLFVFHHGGGHTALSWSLVARLLKKQTIGGCSILCFDCRGHGDTRTSDDSDLSLERLSQDMANLMDVLYDKQLPSDVVLVGHSMGGAVVVDAATRNSIKNLLGVAIIDVVEGTAMESLAHMEVYLRNRPSRLSSLQAAIQWSLQSGSIKNLESARISVPPQLKPVISDQGQTTHYEWKTNLSASQPYWKGWFQDLSSKFLAVRCARMLVLAGTDRLDTPLTIGQMQGKYQLVLHPESGHAIQEDEPDKLAATLTEFWQRNGPMKVIKRFPIPPKKPVE</sequence>
<evidence type="ECO:0000259" key="9">
    <source>
        <dbReference type="Pfam" id="PF12697"/>
    </source>
</evidence>
<dbReference type="Proteomes" id="UP000053201">
    <property type="component" value="Unassembled WGS sequence"/>
</dbReference>
<comment type="catalytic activity">
    <reaction evidence="5">
        <text>[phosphatase 2A protein]-C-terminal L-leucine methyl ester + H2O = [phosphatase 2A protein]-C-terminal L-leucine + methanol + H(+)</text>
        <dbReference type="Rhea" id="RHEA:48548"/>
        <dbReference type="Rhea" id="RHEA-COMP:12134"/>
        <dbReference type="Rhea" id="RHEA-COMP:12135"/>
        <dbReference type="ChEBI" id="CHEBI:15377"/>
        <dbReference type="ChEBI" id="CHEBI:15378"/>
        <dbReference type="ChEBI" id="CHEBI:17790"/>
        <dbReference type="ChEBI" id="CHEBI:90516"/>
        <dbReference type="ChEBI" id="CHEBI:90517"/>
        <dbReference type="EC" id="3.1.1.89"/>
    </reaction>
</comment>
<organism evidence="10 11">
    <name type="scientific">Spizellomyces punctatus (strain DAOM BR117)</name>
    <dbReference type="NCBI Taxonomy" id="645134"/>
    <lineage>
        <taxon>Eukaryota</taxon>
        <taxon>Fungi</taxon>
        <taxon>Fungi incertae sedis</taxon>
        <taxon>Chytridiomycota</taxon>
        <taxon>Chytridiomycota incertae sedis</taxon>
        <taxon>Chytridiomycetes</taxon>
        <taxon>Spizellomycetales</taxon>
        <taxon>Spizellomycetaceae</taxon>
        <taxon>Spizellomyces</taxon>
    </lineage>
</organism>
<name>A0A0L0HC44_SPIPD</name>
<dbReference type="EC" id="3.1.1.-" evidence="6"/>
<dbReference type="Pfam" id="PF12697">
    <property type="entry name" value="Abhydrolase_6"/>
    <property type="match status" value="1"/>
</dbReference>
<evidence type="ECO:0000256" key="1">
    <source>
        <dbReference type="ARBA" id="ARBA00008645"/>
    </source>
</evidence>
<keyword evidence="3 6" id="KW-0719">Serine esterase</keyword>
<dbReference type="eggNOG" id="KOG2564">
    <property type="taxonomic scope" value="Eukaryota"/>
</dbReference>
<dbReference type="AlphaFoldDB" id="A0A0L0HC44"/>
<keyword evidence="11" id="KW-1185">Reference proteome</keyword>
<comment type="function">
    <text evidence="6">Demethylates proteins that have been reversibly carboxymethylated.</text>
</comment>
<evidence type="ECO:0000256" key="7">
    <source>
        <dbReference type="PIRSR" id="PIRSR022950-1"/>
    </source>
</evidence>
<dbReference type="PANTHER" id="PTHR14189:SF0">
    <property type="entry name" value="PROTEIN PHOSPHATASE METHYLESTERASE 1"/>
    <property type="match status" value="1"/>
</dbReference>
<accession>A0A0L0HC44</accession>
<proteinExistence type="inferred from homology"/>
<dbReference type="OrthoDB" id="194865at2759"/>
<dbReference type="EMBL" id="KQ257460">
    <property type="protein sequence ID" value="KNC98454.1"/>
    <property type="molecule type" value="Genomic_DNA"/>
</dbReference>
<dbReference type="RefSeq" id="XP_016606494.1">
    <property type="nucleotide sequence ID" value="XM_016757511.1"/>
</dbReference>
<feature type="active site" evidence="7">
    <location>
        <position position="158"/>
    </location>
</feature>
<dbReference type="OMA" id="VMVCHHG"/>
<dbReference type="Gene3D" id="3.40.50.1820">
    <property type="entry name" value="alpha/beta hydrolase"/>
    <property type="match status" value="1"/>
</dbReference>